<dbReference type="InterPro" id="IPR003961">
    <property type="entry name" value="FN3_dom"/>
</dbReference>
<keyword evidence="1" id="KW-0175">Coiled coil</keyword>
<gene>
    <name evidence="3" type="ORF">G5714_004546</name>
</gene>
<feature type="coiled-coil region" evidence="1">
    <location>
        <begin position="316"/>
        <end position="343"/>
    </location>
</feature>
<dbReference type="Proteomes" id="UP000579812">
    <property type="component" value="Unassembled WGS sequence"/>
</dbReference>
<reference evidence="3 4" key="1">
    <citation type="submission" date="2020-04" db="EMBL/GenBank/DDBJ databases">
        <title>Chromosome-level genome assembly of a cyprinid fish Onychostoma macrolepis by integration of Nanopore Sequencing, Bionano and Hi-C technology.</title>
        <authorList>
            <person name="Wang D."/>
        </authorList>
    </citation>
    <scope>NUCLEOTIDE SEQUENCE [LARGE SCALE GENOMIC DNA]</scope>
    <source>
        <strain evidence="3">SWU-2019</strain>
        <tissue evidence="3">Muscle</tissue>
    </source>
</reference>
<dbReference type="InterPro" id="IPR013783">
    <property type="entry name" value="Ig-like_fold"/>
</dbReference>
<dbReference type="SUPFAM" id="SSF49265">
    <property type="entry name" value="Fibronectin type III"/>
    <property type="match status" value="1"/>
</dbReference>
<comment type="caution">
    <text evidence="3">The sequence shown here is derived from an EMBL/GenBank/DDBJ whole genome shotgun (WGS) entry which is preliminary data.</text>
</comment>
<dbReference type="EMBL" id="JAAMOB010000004">
    <property type="protein sequence ID" value="KAF4114323.1"/>
    <property type="molecule type" value="Genomic_DNA"/>
</dbReference>
<dbReference type="Pfam" id="PF21109">
    <property type="entry name" value="Stonustoxin_helical"/>
    <property type="match status" value="1"/>
</dbReference>
<feature type="domain" description="Fibronectin type-III" evidence="2">
    <location>
        <begin position="197"/>
        <end position="290"/>
    </location>
</feature>
<protein>
    <recommendedName>
        <fullName evidence="2">Fibronectin type-III domain-containing protein</fullName>
    </recommendedName>
</protein>
<name>A0A7J6D4Z3_9TELE</name>
<dbReference type="InterPro" id="IPR052090">
    <property type="entry name" value="Cytolytic_pore-forming_toxin"/>
</dbReference>
<dbReference type="PANTHER" id="PTHR31594:SF15">
    <property type="entry name" value="VERRUCOTOXIN SUBUNIT BETA ISOFORM X1-RELATED"/>
    <property type="match status" value="1"/>
</dbReference>
<dbReference type="CDD" id="cd00063">
    <property type="entry name" value="FN3"/>
    <property type="match status" value="1"/>
</dbReference>
<dbReference type="InterPro" id="IPR040581">
    <property type="entry name" value="Thioredoxin_11"/>
</dbReference>
<accession>A0A7J6D4Z3</accession>
<keyword evidence="4" id="KW-1185">Reference proteome</keyword>
<sequence length="485" mass="55487">MKQMKHNCYKYKLRLMKKLGSLLPSIRGDLMKETVLNDLLQEHEESPFNGSDLTEWLKERERESEIIKTVLRQLKDAQVENNIDVILMDLEVGNLVSYTFTSLNCSDMILPKQKVYLSSSTKEENVEISPDVKQKSWLTAEIQKTMRRNLEIFKNLMNSKDCKPAKFIVSSKEIVNNPGSCILLYESECDEAVCFTPPSKPVCPITEEVKGQSVVLKVVPSSCPATVELRLLYKAKQDTVWTSEPVLKDQDTVTLTDLREETEYEIRCAAAGKLNYTTESNVITVKTGRNMRSSAEKRKGTYQDLKKRFEYAHGQIMSKEKIFKELEKELEVVQDIVTCLTEQSQKSLERLQEIALKPNPLSTPDYIDLMIESETQECKPGFKDRIQSLLDIRKKAVIISKVSTGEVLPEDWKEYKPETRKDDSFIHFLTRTIALKIPREAGVRASCCRFSVRGATRLVPSSSRNSLFLKAFPEFHSGQTSDLRP</sequence>
<dbReference type="Gene3D" id="2.60.40.10">
    <property type="entry name" value="Immunoglobulins"/>
    <property type="match status" value="1"/>
</dbReference>
<dbReference type="PANTHER" id="PTHR31594">
    <property type="entry name" value="AIG1-TYPE G DOMAIN-CONTAINING PROTEIN"/>
    <property type="match status" value="1"/>
</dbReference>
<evidence type="ECO:0000313" key="3">
    <source>
        <dbReference type="EMBL" id="KAF4114323.1"/>
    </source>
</evidence>
<dbReference type="AlphaFoldDB" id="A0A7J6D4Z3"/>
<evidence type="ECO:0000313" key="4">
    <source>
        <dbReference type="Proteomes" id="UP000579812"/>
    </source>
</evidence>
<organism evidence="3 4">
    <name type="scientific">Onychostoma macrolepis</name>
    <dbReference type="NCBI Taxonomy" id="369639"/>
    <lineage>
        <taxon>Eukaryota</taxon>
        <taxon>Metazoa</taxon>
        <taxon>Chordata</taxon>
        <taxon>Craniata</taxon>
        <taxon>Vertebrata</taxon>
        <taxon>Euteleostomi</taxon>
        <taxon>Actinopterygii</taxon>
        <taxon>Neopterygii</taxon>
        <taxon>Teleostei</taxon>
        <taxon>Ostariophysi</taxon>
        <taxon>Cypriniformes</taxon>
        <taxon>Cyprinidae</taxon>
        <taxon>Acrossocheilinae</taxon>
        <taxon>Onychostoma</taxon>
    </lineage>
</organism>
<dbReference type="PROSITE" id="PS50853">
    <property type="entry name" value="FN3"/>
    <property type="match status" value="1"/>
</dbReference>
<dbReference type="InterPro" id="IPR036116">
    <property type="entry name" value="FN3_sf"/>
</dbReference>
<dbReference type="Pfam" id="PF18078">
    <property type="entry name" value="Thioredoxin_11"/>
    <property type="match status" value="1"/>
</dbReference>
<proteinExistence type="predicted"/>
<evidence type="ECO:0000259" key="2">
    <source>
        <dbReference type="PROSITE" id="PS50853"/>
    </source>
</evidence>
<dbReference type="InterPro" id="IPR048997">
    <property type="entry name" value="Stonustoxin-like_helical"/>
</dbReference>
<evidence type="ECO:0000256" key="1">
    <source>
        <dbReference type="SAM" id="Coils"/>
    </source>
</evidence>